<organism evidence="1 2">
    <name type="scientific">Vermiconidia calcicola</name>
    <dbReference type="NCBI Taxonomy" id="1690605"/>
    <lineage>
        <taxon>Eukaryota</taxon>
        <taxon>Fungi</taxon>
        <taxon>Dikarya</taxon>
        <taxon>Ascomycota</taxon>
        <taxon>Pezizomycotina</taxon>
        <taxon>Dothideomycetes</taxon>
        <taxon>Dothideomycetidae</taxon>
        <taxon>Mycosphaerellales</taxon>
        <taxon>Extremaceae</taxon>
        <taxon>Vermiconidia</taxon>
    </lineage>
</organism>
<comment type="caution">
    <text evidence="1">The sequence shown here is derived from an EMBL/GenBank/DDBJ whole genome shotgun (WGS) entry which is preliminary data.</text>
</comment>
<evidence type="ECO:0000313" key="2">
    <source>
        <dbReference type="Proteomes" id="UP001281147"/>
    </source>
</evidence>
<dbReference type="EMBL" id="JAUTXU010000390">
    <property type="protein sequence ID" value="KAK3681892.1"/>
    <property type="molecule type" value="Genomic_DNA"/>
</dbReference>
<reference evidence="1" key="1">
    <citation type="submission" date="2023-07" db="EMBL/GenBank/DDBJ databases">
        <title>Black Yeasts Isolated from many extreme environments.</title>
        <authorList>
            <person name="Coleine C."/>
            <person name="Stajich J.E."/>
            <person name="Selbmann L."/>
        </authorList>
    </citation>
    <scope>NUCLEOTIDE SEQUENCE</scope>
    <source>
        <strain evidence="1">CCFEE 5714</strain>
    </source>
</reference>
<dbReference type="Proteomes" id="UP001281147">
    <property type="component" value="Unassembled WGS sequence"/>
</dbReference>
<sequence length="2837" mass="318957">MAESLGLDAIGWQAMTKNWWNLTVAILVLVGAILSISYVLLLLYRSFCKFRARRKDEHAKIPSSAVVNKLASLPEDIRSLLPQHRPDSKPPASFGAYLGSFANPPWEFRSPNQTILLSQWQLLVLDPYQPGVMEAAAESESPHVVGRLDVSALDCARGSPKPVDALELLTELIQRLTTDFKRRTEPASPFTGVLLANWHTQLPPARLNPLLQNLNRLKVDVYLELSPPDYLTQDESLGVQLELVAGLICCNATILPDGGVRNYFQMAEMRRAQRALAKHAWSGGSTFMMLEALDHGVLLDHSVLKRSCNWARYNSAVSWIGPRAALTDADVAADKTYRNEPLGALMWLKETEIMAVHEVWRTNGSIAKQSVSNDEIFESLESIMPDLSYRLELEPSVGEQLIQLNDPGVMSGDFDWAAANLTRPSDPFSFSSADESYTGLGCFQIGLHSTQADFDGLVEGQRRLRGLNLLDQIKPEEMQKMASSLRELYNACSSRDPLKTALEELLDLLGDSSESGEKPARLRVYVGLQSGFHNGSDNQFWGLFDGNDMGRYTDLFLSAKTPDRTSTLLHTFLSSREFSRHDCFRAECALAQHTGSIVDQWKLPRRLLQDVEKLTPVENLLLLQRLKRSGYSTNDNLGARIANCCKTQLLDVPSLTQSRCLSTEEYLSGRVSARELIEARLAWLREQGAEVPTAEAALSIFQDFDTRLPVILMNNEVNHLDQIAAALGRVLQKGGIDSKVDIFALSVFSAFRKLAVDETYLEVLDRNPMPNSHPDQAACFAEMFALGAQCEAYLDMTPESVGRVLAVRYWDYYRENQPPHRDDKSAELPTAYASMNTDEDPFAATEAEGLPLHYRLTFLGIFAVPALVDILLLTLVGRGLYLSTFMAEVEKSMATAGLMIGLLLVGGIGTWVGHGGSYYLHCMTFPAMNMFVLTRLIAGLAICLIVGVGAFIVLGCIKGFYAGFIFLFYFSVLSSYLTLLATLAVYQFPGFMFRSGRTAVVKCIPILLISPIATTWAGHDIIVYPIVLSGFLLSLIISARSVFAQWQSWYNDVPIVSDTELVHWFQRFSTAKGRELSVAGDLASTPLPRTALMNEFRAERNRRFWTKSTADDFVKTVVKGHGATLLLMDWYCKYSRTKMPYPYSPTWNLQVKAAIDTLKDIQKGLKLHNAFIHWRESGPEVWCGVLYFVVALMDKWVALLTGGALVGLSAADSSQYRLSVGFGLSYYLIAAVCLDAVATPLWPIANKKTTTPIRSLDALHDVAVVDVKARRKVYWSNFGHFFFMHAWGISLMTALLWAFESNRDATIMYLAYMAAYSGLLWYQYNRIYTGALAMADLMVGAVVGLVMGIVLRSYTELEFSGVIGLGSATWTTALLSMWTAKIRLPFFRRSKTEEDYEKVKSKTATFYYSGSLWPSPELSQRTLSGIFEKTLKAPEDERYRVTPSAVPGIEAMRILSTRMKAAKSNAVQTAFPLGTQLVEAASRLWHEGDVVVELVPARAVFKDKDPLLTTISRDTEDCLHVLVFVGHESNHWEKRMVDVSKTSQIVAEAIMQATAQAKLGFSYNQSVLAELIVTPHVTGHLSVPWGIKHHMEWSAAERARVIRTGDRAFLRYLLLGLDADAGWDLLPRSTRLFLLKRCCGERCKIDTDQFSWIRQQFHAARELDPTKSMPLSEESLVRQHVARCNLGASLALLTNDCAQVLQAEMGAAGLADSSDYQRLPGASESRLLADANELWYLKALRPFVRIVQVVRFAVKFFVVASVADQELQRELDYALGGKNIVVRGIAKVALISLWQLCRTLQLLIIPWFLFYKRPAVQSLYKEMCGTEVKMGKSRVTMEGMLGSLTGFFITPSTVSVFGAQRNGPFEFHLYTGRHETRPEENAKLKAVNYYGRGLVLQKKTDYAKEAVANVFEYEYPQVQGCRIPMQRRCIKGNREGEVVQYDERGYISSGSYVKDGNWVNFHFSYRKHAKFDDELLRAHFELAHIKMAVAWCFPPLEHPERLETWLPYTKVTEAMFIEGDKVYRSQWTYDHRSHPTIDTTLNNEPIETPDMILHDWFGILKKPADCSFLTENPLFSFTSAGSSLTSRALRSNKKRYPVSTGLSRTHLWKTWKQGKDLDAVTTRWLDEVWLRSERILRPYWTRRDLGLLKTAGQYLERNADAVMARSDVDPDVSSWCSLSYKYSDLVNFGQGGDSKINTRRHETQIKDSDDVLHVLAHDTGTWPNEGGGVSACRRDLVNNLTTIRWHVVAENANDFGIPKFQIEKNVQSLSVLPLWGMDFLTPTHGVFQDYRDSEVQQRLHNVSDADIRTNFFPILESLVRCARAIKFDRSHVEESSQALLDLNSYFSSERHWGQVWMSEAVKERWRELWLSEDVTNARPISQWLEAEHPTLLHLDTALDMWHRYLFIFSLPVPDRIPDIFQASHHFAGASYGVLCKLRRNCSLHVWDHCISWREVTVFLSSAMSFDSPFVCSSLMQLSRMTSVLILHYADVVLPCADFFNPGWEVEHGTQEGVLQHRRAFARKIDPVVNGICDMEKFKPIEKIKSSIPTVTMLSHVRFVKDIKNAILAADIIVHEWGFTDYQLDIYGDMEKAPAYSVECKEILASKGLRDHVTLRGLGSPSKVLEESWLFLNSSISEGLPLAMGEAALTGVPVVCTDVGASFRVVTDPVTWKKFSAVIAPNDAYSLAKAQVEVLGLLGEWSKYAGDAPGFQVPKLSLHPTAEEAKAITARMYEKAEKRRELGMMGRANVLNSFSEGRYLREHEQMLWIGKQQSPRYLSRTRQRQTAAFPGTQMAANISRPMTPLETPAASIRFTKFESPSPRYSAAPSVASISWSGS</sequence>
<keyword evidence="2" id="KW-1185">Reference proteome</keyword>
<name>A0ACC3MBS1_9PEZI</name>
<accession>A0ACC3MBS1</accession>
<protein>
    <submittedName>
        <fullName evidence="1">Uncharacterized protein</fullName>
    </submittedName>
</protein>
<gene>
    <name evidence="1" type="ORF">LTR37_020785</name>
</gene>
<evidence type="ECO:0000313" key="1">
    <source>
        <dbReference type="EMBL" id="KAK3681892.1"/>
    </source>
</evidence>
<proteinExistence type="predicted"/>